<reference evidence="1" key="1">
    <citation type="submission" date="2014-11" db="EMBL/GenBank/DDBJ databases">
        <authorList>
            <person name="Amaro Gonzalez C."/>
        </authorList>
    </citation>
    <scope>NUCLEOTIDE SEQUENCE</scope>
</reference>
<proteinExistence type="predicted"/>
<protein>
    <submittedName>
        <fullName evidence="1">Uncharacterized protein</fullName>
    </submittedName>
</protein>
<dbReference type="EMBL" id="GBXM01034787">
    <property type="protein sequence ID" value="JAH73790.1"/>
    <property type="molecule type" value="Transcribed_RNA"/>
</dbReference>
<reference evidence="1" key="2">
    <citation type="journal article" date="2015" name="Fish Shellfish Immunol.">
        <title>Early steps in the European eel (Anguilla anguilla)-Vibrio vulnificus interaction in the gills: Role of the RtxA13 toxin.</title>
        <authorList>
            <person name="Callol A."/>
            <person name="Pajuelo D."/>
            <person name="Ebbesson L."/>
            <person name="Teles M."/>
            <person name="MacKenzie S."/>
            <person name="Amaro C."/>
        </authorList>
    </citation>
    <scope>NUCLEOTIDE SEQUENCE</scope>
</reference>
<accession>A0A0E9V8L5</accession>
<organism evidence="1">
    <name type="scientific">Anguilla anguilla</name>
    <name type="common">European freshwater eel</name>
    <name type="synonym">Muraena anguilla</name>
    <dbReference type="NCBI Taxonomy" id="7936"/>
    <lineage>
        <taxon>Eukaryota</taxon>
        <taxon>Metazoa</taxon>
        <taxon>Chordata</taxon>
        <taxon>Craniata</taxon>
        <taxon>Vertebrata</taxon>
        <taxon>Euteleostomi</taxon>
        <taxon>Actinopterygii</taxon>
        <taxon>Neopterygii</taxon>
        <taxon>Teleostei</taxon>
        <taxon>Anguilliformes</taxon>
        <taxon>Anguillidae</taxon>
        <taxon>Anguilla</taxon>
    </lineage>
</organism>
<dbReference type="AlphaFoldDB" id="A0A0E9V8L5"/>
<evidence type="ECO:0000313" key="1">
    <source>
        <dbReference type="EMBL" id="JAH73790.1"/>
    </source>
</evidence>
<sequence>MSLLGLTTELYILYSLLGLTSPCS</sequence>
<name>A0A0E9V8L5_ANGAN</name>